<name>A0AAV1YIQ3_LUPLU</name>
<organism evidence="2 3">
    <name type="scientific">Lupinus luteus</name>
    <name type="common">European yellow lupine</name>
    <dbReference type="NCBI Taxonomy" id="3873"/>
    <lineage>
        <taxon>Eukaryota</taxon>
        <taxon>Viridiplantae</taxon>
        <taxon>Streptophyta</taxon>
        <taxon>Embryophyta</taxon>
        <taxon>Tracheophyta</taxon>
        <taxon>Spermatophyta</taxon>
        <taxon>Magnoliopsida</taxon>
        <taxon>eudicotyledons</taxon>
        <taxon>Gunneridae</taxon>
        <taxon>Pentapetalae</taxon>
        <taxon>rosids</taxon>
        <taxon>fabids</taxon>
        <taxon>Fabales</taxon>
        <taxon>Fabaceae</taxon>
        <taxon>Papilionoideae</taxon>
        <taxon>50 kb inversion clade</taxon>
        <taxon>genistoids sensu lato</taxon>
        <taxon>core genistoids</taxon>
        <taxon>Genisteae</taxon>
        <taxon>Lupinus</taxon>
    </lineage>
</organism>
<gene>
    <name evidence="2" type="ORF">LLUT_LOCUS34875</name>
</gene>
<protein>
    <submittedName>
        <fullName evidence="2">Uncharacterized protein</fullName>
    </submittedName>
</protein>
<dbReference type="Proteomes" id="UP001497480">
    <property type="component" value="Unassembled WGS sequence"/>
</dbReference>
<comment type="caution">
    <text evidence="2">The sequence shown here is derived from an EMBL/GenBank/DDBJ whole genome shotgun (WGS) entry which is preliminary data.</text>
</comment>
<evidence type="ECO:0000313" key="2">
    <source>
        <dbReference type="EMBL" id="CAL0333815.1"/>
    </source>
</evidence>
<accession>A0AAV1YIQ3</accession>
<reference evidence="2 3" key="1">
    <citation type="submission" date="2024-03" db="EMBL/GenBank/DDBJ databases">
        <authorList>
            <person name="Martinez-Hernandez J."/>
        </authorList>
    </citation>
    <scope>NUCLEOTIDE SEQUENCE [LARGE SCALE GENOMIC DNA]</scope>
</reference>
<keyword evidence="3" id="KW-1185">Reference proteome</keyword>
<dbReference type="EMBL" id="CAXHTB010000025">
    <property type="protein sequence ID" value="CAL0333815.1"/>
    <property type="molecule type" value="Genomic_DNA"/>
</dbReference>
<proteinExistence type="predicted"/>
<evidence type="ECO:0000313" key="3">
    <source>
        <dbReference type="Proteomes" id="UP001497480"/>
    </source>
</evidence>
<sequence>MFSCLEGCSGSRNPSKSKTPPVFILEVDNEADEATKSRLIRFLKEKVKGGKRFEFNATGNKVRGETFDDVAMKVFDNFDSRVIKSYRKGSKEETNFDSFF</sequence>
<evidence type="ECO:0000256" key="1">
    <source>
        <dbReference type="SAM" id="MobiDB-lite"/>
    </source>
</evidence>
<dbReference type="AlphaFoldDB" id="A0AAV1YIQ3"/>
<feature type="region of interest" description="Disordered" evidence="1">
    <location>
        <begin position="1"/>
        <end position="20"/>
    </location>
</feature>